<dbReference type="EMBL" id="AP023367">
    <property type="protein sequence ID" value="BCJ96323.1"/>
    <property type="molecule type" value="Genomic_DNA"/>
</dbReference>
<evidence type="ECO:0000313" key="3">
    <source>
        <dbReference type="Proteomes" id="UP000515561"/>
    </source>
</evidence>
<accession>A0A6S6QYN0</accession>
<dbReference type="Pfam" id="PF14207">
    <property type="entry name" value="DpnD-PcfM"/>
    <property type="match status" value="1"/>
</dbReference>
<organism evidence="2 3">
    <name type="scientific">Anaerocolumna cellulosilytica</name>
    <dbReference type="NCBI Taxonomy" id="433286"/>
    <lineage>
        <taxon>Bacteria</taxon>
        <taxon>Bacillati</taxon>
        <taxon>Bacillota</taxon>
        <taxon>Clostridia</taxon>
        <taxon>Lachnospirales</taxon>
        <taxon>Lachnospiraceae</taxon>
        <taxon>Anaerocolumna</taxon>
    </lineage>
</organism>
<evidence type="ECO:0000313" key="2">
    <source>
        <dbReference type="EMBL" id="BCJ96323.1"/>
    </source>
</evidence>
<proteinExistence type="predicted"/>
<name>A0A6S6QYN0_9FIRM</name>
<feature type="domain" description="DpnD/PcfM-like C-terminal" evidence="1">
    <location>
        <begin position="23"/>
        <end position="65"/>
    </location>
</feature>
<gene>
    <name evidence="2" type="ORF">acsn021_38920</name>
</gene>
<evidence type="ECO:0000259" key="1">
    <source>
        <dbReference type="Pfam" id="PF14207"/>
    </source>
</evidence>
<sequence length="81" mass="9040">MTMGLLGTGFPRKEGRGRVAKEYEIEIQEVLARVEKVEAESLGEAIDMVMALYYAQGIILDAEDMKGVDFTPIEQKEGMSR</sequence>
<dbReference type="InterPro" id="IPR025575">
    <property type="entry name" value="DpnD/PcfM_C"/>
</dbReference>
<reference evidence="2 3" key="1">
    <citation type="journal article" date="2016" name="Int. J. Syst. Evol. Microbiol.">
        <title>Descriptions of Anaerotaenia torta gen. nov., sp. nov. and Anaerocolumna cellulosilytica gen. nov., sp. nov. isolated from a methanogenic reactor of cattle waste.</title>
        <authorList>
            <person name="Uek A."/>
            <person name="Ohtaki Y."/>
            <person name="Kaku N."/>
            <person name="Ueki K."/>
        </authorList>
    </citation>
    <scope>NUCLEOTIDE SEQUENCE [LARGE SCALE GENOMIC DNA]</scope>
    <source>
        <strain evidence="2 3">SN021</strain>
    </source>
</reference>
<protein>
    <recommendedName>
        <fullName evidence="1">DpnD/PcfM-like C-terminal domain-containing protein</fullName>
    </recommendedName>
</protein>
<keyword evidence="3" id="KW-1185">Reference proteome</keyword>
<dbReference type="KEGG" id="acel:acsn021_38920"/>
<dbReference type="AlphaFoldDB" id="A0A6S6QYN0"/>
<dbReference type="Proteomes" id="UP000515561">
    <property type="component" value="Chromosome"/>
</dbReference>